<dbReference type="CDD" id="cd16144">
    <property type="entry name" value="ARS_like"/>
    <property type="match status" value="1"/>
</dbReference>
<dbReference type="PROSITE" id="PS00523">
    <property type="entry name" value="SULFATASE_1"/>
    <property type="match status" value="1"/>
</dbReference>
<dbReference type="SUPFAM" id="SSF53649">
    <property type="entry name" value="Alkaline phosphatase-like"/>
    <property type="match status" value="1"/>
</dbReference>
<name>A0ABT8LCK2_9BACT</name>
<keyword evidence="5" id="KW-0378">Hydrolase</keyword>
<dbReference type="RefSeq" id="WP_346760274.1">
    <property type="nucleotide sequence ID" value="NZ_JAUJEB010000005.1"/>
</dbReference>
<keyword evidence="9" id="KW-1185">Reference proteome</keyword>
<gene>
    <name evidence="8" type="ORF">QQ020_22845</name>
</gene>
<evidence type="ECO:0000256" key="1">
    <source>
        <dbReference type="ARBA" id="ARBA00001913"/>
    </source>
</evidence>
<dbReference type="Pfam" id="PF00884">
    <property type="entry name" value="Sulfatase"/>
    <property type="match status" value="1"/>
</dbReference>
<protein>
    <submittedName>
        <fullName evidence="8">Sulfatase</fullName>
    </submittedName>
</protein>
<organism evidence="8 9">
    <name type="scientific">Agaribacillus aureus</name>
    <dbReference type="NCBI Taxonomy" id="3051825"/>
    <lineage>
        <taxon>Bacteria</taxon>
        <taxon>Pseudomonadati</taxon>
        <taxon>Bacteroidota</taxon>
        <taxon>Cytophagia</taxon>
        <taxon>Cytophagales</taxon>
        <taxon>Splendidivirgaceae</taxon>
        <taxon>Agaribacillus</taxon>
    </lineage>
</organism>
<comment type="cofactor">
    <cofactor evidence="1">
        <name>Ca(2+)</name>
        <dbReference type="ChEBI" id="CHEBI:29108"/>
    </cofactor>
</comment>
<evidence type="ECO:0000256" key="4">
    <source>
        <dbReference type="ARBA" id="ARBA00022729"/>
    </source>
</evidence>
<evidence type="ECO:0000313" key="8">
    <source>
        <dbReference type="EMBL" id="MDN5214936.1"/>
    </source>
</evidence>
<dbReference type="InterPro" id="IPR050738">
    <property type="entry name" value="Sulfatase"/>
</dbReference>
<reference evidence="8" key="1">
    <citation type="submission" date="2023-06" db="EMBL/GenBank/DDBJ databases">
        <title>Genomic of Agaribacillus aureum.</title>
        <authorList>
            <person name="Wang G."/>
        </authorList>
    </citation>
    <scope>NUCLEOTIDE SEQUENCE</scope>
    <source>
        <strain evidence="8">BMA12</strain>
    </source>
</reference>
<evidence type="ECO:0000256" key="5">
    <source>
        <dbReference type="ARBA" id="ARBA00022801"/>
    </source>
</evidence>
<keyword evidence="4" id="KW-0732">Signal</keyword>
<dbReference type="InterPro" id="IPR024607">
    <property type="entry name" value="Sulfatase_CS"/>
</dbReference>
<dbReference type="InterPro" id="IPR017850">
    <property type="entry name" value="Alkaline_phosphatase_core_sf"/>
</dbReference>
<dbReference type="Proteomes" id="UP001172083">
    <property type="component" value="Unassembled WGS sequence"/>
</dbReference>
<evidence type="ECO:0000259" key="7">
    <source>
        <dbReference type="Pfam" id="PF00884"/>
    </source>
</evidence>
<comment type="caution">
    <text evidence="8">The sequence shown here is derived from an EMBL/GenBank/DDBJ whole genome shotgun (WGS) entry which is preliminary data.</text>
</comment>
<proteinExistence type="inferred from homology"/>
<dbReference type="EMBL" id="JAUJEB010000005">
    <property type="protein sequence ID" value="MDN5214936.1"/>
    <property type="molecule type" value="Genomic_DNA"/>
</dbReference>
<feature type="domain" description="Sulfatase N-terminal" evidence="7">
    <location>
        <begin position="41"/>
        <end position="396"/>
    </location>
</feature>
<dbReference type="Gene3D" id="3.30.1120.10">
    <property type="match status" value="1"/>
</dbReference>
<accession>A0ABT8LCK2</accession>
<evidence type="ECO:0000256" key="2">
    <source>
        <dbReference type="ARBA" id="ARBA00008779"/>
    </source>
</evidence>
<keyword evidence="6" id="KW-0106">Calcium</keyword>
<sequence>MKKFFSKHKSLNLFILGLGILCFSCQDKTIGKKKDKQDQRPNIVLFLVDDMGWQDTSVPFWDKKTPFNERYHTPNMERLASQGMKFTQAYATPVCSPTRVSLMTGMNAARHRVTNWTLYKDALQPMETNHKELTFPRWNVNGISPDAGLDLAVHADALPELLKNAGYFTIHSGKAHFGARETAAADPRAIGFDVNIAGHAAGAPGSYYGEENFGNKDKNSPWGVPGLEKYHGEDIFLTEALTREAITAMDQALVEEKPFFLYMSHYAVHVPIMGDDRYLQKYLDTGLDSTEAKYATLVEGMDKSLGDIMDYLKEKKLEENTIILFMSDNGGLSVHARGGELHTHNKPLSSGKGSIHEGGIREPMIVKWPGVVKPNTTNDNYLIIEDFYPTILEMAQVEGYKTVQKIDGQNFVPLLTNNNPGQTKERPLFWHYPNEWGPSGPGIGAFSAIRLGDWKLLYYHLNESYELFNIKEDIGETTNQAQSNPEKVNELAQVLTAYLKEVDAQLPVHKSTGEMVAYPDGSRK</sequence>
<evidence type="ECO:0000313" key="9">
    <source>
        <dbReference type="Proteomes" id="UP001172083"/>
    </source>
</evidence>
<evidence type="ECO:0000256" key="6">
    <source>
        <dbReference type="ARBA" id="ARBA00022837"/>
    </source>
</evidence>
<dbReference type="InterPro" id="IPR000917">
    <property type="entry name" value="Sulfatase_N"/>
</dbReference>
<keyword evidence="3" id="KW-0479">Metal-binding</keyword>
<dbReference type="PANTHER" id="PTHR42693:SF42">
    <property type="entry name" value="ARYLSULFATASE G"/>
    <property type="match status" value="1"/>
</dbReference>
<evidence type="ECO:0000256" key="3">
    <source>
        <dbReference type="ARBA" id="ARBA00022723"/>
    </source>
</evidence>
<dbReference type="PANTHER" id="PTHR42693">
    <property type="entry name" value="ARYLSULFATASE FAMILY MEMBER"/>
    <property type="match status" value="1"/>
</dbReference>
<dbReference type="Gene3D" id="3.40.720.10">
    <property type="entry name" value="Alkaline Phosphatase, subunit A"/>
    <property type="match status" value="1"/>
</dbReference>
<comment type="similarity">
    <text evidence="2">Belongs to the sulfatase family.</text>
</comment>